<evidence type="ECO:0000313" key="2">
    <source>
        <dbReference type="EMBL" id="SFB40699.1"/>
    </source>
</evidence>
<dbReference type="Proteomes" id="UP000243799">
    <property type="component" value="Unassembled WGS sequence"/>
</dbReference>
<dbReference type="SUPFAM" id="SSF102198">
    <property type="entry name" value="Putative cyclase"/>
    <property type="match status" value="1"/>
</dbReference>
<protein>
    <submittedName>
        <fullName evidence="2">Cyclase</fullName>
    </submittedName>
</protein>
<dbReference type="OrthoDB" id="7067800at2"/>
<proteinExistence type="predicted"/>
<evidence type="ECO:0000313" key="3">
    <source>
        <dbReference type="Proteomes" id="UP000243799"/>
    </source>
</evidence>
<dbReference type="Gene3D" id="3.50.30.50">
    <property type="entry name" value="Putative cyclase"/>
    <property type="match status" value="1"/>
</dbReference>
<dbReference type="PANTHER" id="PTHR34861:SF10">
    <property type="entry name" value="CYCLASE"/>
    <property type="match status" value="1"/>
</dbReference>
<name>A0A1I1ARK5_9PSEU</name>
<dbReference type="STRING" id="490629.SAMN05216266_110103"/>
<accession>A0A1I1ARK5</accession>
<dbReference type="InterPro" id="IPR006311">
    <property type="entry name" value="TAT_signal"/>
</dbReference>
<dbReference type="EMBL" id="FOKG01000010">
    <property type="protein sequence ID" value="SFB40699.1"/>
    <property type="molecule type" value="Genomic_DNA"/>
</dbReference>
<dbReference type="PANTHER" id="PTHR34861">
    <property type="match status" value="1"/>
</dbReference>
<dbReference type="GO" id="GO:0019441">
    <property type="term" value="P:L-tryptophan catabolic process to kynurenine"/>
    <property type="evidence" value="ECO:0007669"/>
    <property type="project" value="InterPro"/>
</dbReference>
<dbReference type="PROSITE" id="PS51318">
    <property type="entry name" value="TAT"/>
    <property type="match status" value="1"/>
</dbReference>
<sequence>MQTWKHNLTPGAKAGDVDGQSSPSGRRAFLKAGATAAVGLALPPLITGAAATAAPRPIGGQQEPFRGPIDDQPISLEFAQRRWNELGIGDERGALREITPEKTTNALRMLHKGTAHVYDLGDKMFPGVPAFPSAPPRRWDMYITWYDLGGENRLTGLEERFAAMTFQVGTQIDNLNHIGIDDHYYGGFTRDDLLPMPELVDPASRAAKATQDSQADHHGPGSILRGCPHLGAEHIGPIVTRGVLVDVLAYMQCHGRHEALSEGRDTLAPNYRITIQDIEATLGWEGISRLDPGDVVIFRTGWNKLWADSALWSRYLSSEPGIWLAEARWLAQFRPAIVGGDTWGLEVFPSPVPTRFGEPHQLLLAQEGIRIGEGYVTDGLSEAGKYEFVFIDTPQHAVGATATHNGPAAIATS</sequence>
<evidence type="ECO:0000256" key="1">
    <source>
        <dbReference type="SAM" id="MobiDB-lite"/>
    </source>
</evidence>
<dbReference type="GO" id="GO:0004061">
    <property type="term" value="F:arylformamidase activity"/>
    <property type="evidence" value="ECO:0007669"/>
    <property type="project" value="InterPro"/>
</dbReference>
<dbReference type="InterPro" id="IPR037175">
    <property type="entry name" value="KFase_sf"/>
</dbReference>
<feature type="region of interest" description="Disordered" evidence="1">
    <location>
        <begin position="1"/>
        <end position="24"/>
    </location>
</feature>
<dbReference type="InterPro" id="IPR007325">
    <property type="entry name" value="KFase/CYL"/>
</dbReference>
<gene>
    <name evidence="2" type="ORF">SAMN05216266_110103</name>
</gene>
<dbReference type="Pfam" id="PF04199">
    <property type="entry name" value="Cyclase"/>
    <property type="match status" value="1"/>
</dbReference>
<organism evidence="2 3">
    <name type="scientific">Amycolatopsis marina</name>
    <dbReference type="NCBI Taxonomy" id="490629"/>
    <lineage>
        <taxon>Bacteria</taxon>
        <taxon>Bacillati</taxon>
        <taxon>Actinomycetota</taxon>
        <taxon>Actinomycetes</taxon>
        <taxon>Pseudonocardiales</taxon>
        <taxon>Pseudonocardiaceae</taxon>
        <taxon>Amycolatopsis</taxon>
    </lineage>
</organism>
<dbReference type="RefSeq" id="WP_091674382.1">
    <property type="nucleotide sequence ID" value="NZ_FOKG01000010.1"/>
</dbReference>
<dbReference type="AlphaFoldDB" id="A0A1I1ARK5"/>
<reference evidence="3" key="1">
    <citation type="submission" date="2016-10" db="EMBL/GenBank/DDBJ databases">
        <authorList>
            <person name="Varghese N."/>
            <person name="Submissions S."/>
        </authorList>
    </citation>
    <scope>NUCLEOTIDE SEQUENCE [LARGE SCALE GENOMIC DNA]</scope>
    <source>
        <strain evidence="3">CGMCC 4.3568</strain>
    </source>
</reference>
<keyword evidence="3" id="KW-1185">Reference proteome</keyword>